<proteinExistence type="predicted"/>
<dbReference type="Proteomes" id="UP000887574">
    <property type="component" value="Unplaced"/>
</dbReference>
<accession>A0A915D2R5</accession>
<reference evidence="2" key="1">
    <citation type="submission" date="2022-11" db="UniProtKB">
        <authorList>
            <consortium name="WormBaseParasite"/>
        </authorList>
    </citation>
    <scope>IDENTIFICATION</scope>
</reference>
<sequence length="114" mass="12684">MVGQYMESWLAKASVVQQQQDGIPNVCSHMFVLKECPAVSNAQFEKECRRRSLDYSQGMPSLMPAMTTKAVNYSIHRVESIKEFMVTLTTSANNNSIQSSVLHLVIANSTLPTT</sequence>
<organism evidence="1 2">
    <name type="scientific">Ditylenchus dipsaci</name>
    <dbReference type="NCBI Taxonomy" id="166011"/>
    <lineage>
        <taxon>Eukaryota</taxon>
        <taxon>Metazoa</taxon>
        <taxon>Ecdysozoa</taxon>
        <taxon>Nematoda</taxon>
        <taxon>Chromadorea</taxon>
        <taxon>Rhabditida</taxon>
        <taxon>Tylenchina</taxon>
        <taxon>Tylenchomorpha</taxon>
        <taxon>Sphaerularioidea</taxon>
        <taxon>Anguinidae</taxon>
        <taxon>Anguininae</taxon>
        <taxon>Ditylenchus</taxon>
    </lineage>
</organism>
<name>A0A915D2R5_9BILA</name>
<protein>
    <submittedName>
        <fullName evidence="2">Uncharacterized protein</fullName>
    </submittedName>
</protein>
<dbReference type="WBParaSite" id="jg15302">
    <property type="protein sequence ID" value="jg15302"/>
    <property type="gene ID" value="jg15302"/>
</dbReference>
<evidence type="ECO:0000313" key="2">
    <source>
        <dbReference type="WBParaSite" id="jg15302"/>
    </source>
</evidence>
<dbReference type="AlphaFoldDB" id="A0A915D2R5"/>
<evidence type="ECO:0000313" key="1">
    <source>
        <dbReference type="Proteomes" id="UP000887574"/>
    </source>
</evidence>
<keyword evidence="1" id="KW-1185">Reference proteome</keyword>